<dbReference type="eggNOG" id="COG0553">
    <property type="taxonomic scope" value="Bacteria"/>
</dbReference>
<keyword evidence="1" id="KW-0863">Zinc-finger</keyword>
<evidence type="ECO:0000259" key="2">
    <source>
        <dbReference type="PROSITE" id="PS50966"/>
    </source>
</evidence>
<reference evidence="3" key="1">
    <citation type="submission" date="2011-09" db="EMBL/GenBank/DDBJ databases">
        <title>The permanent draft genome of Mucilaginibacter paludis DSM 18603.</title>
        <authorList>
            <consortium name="US DOE Joint Genome Institute (JGI-PGF)"/>
            <person name="Lucas S."/>
            <person name="Han J."/>
            <person name="Lapidus A."/>
            <person name="Bruce D."/>
            <person name="Goodwin L."/>
            <person name="Pitluck S."/>
            <person name="Peters L."/>
            <person name="Kyrpides N."/>
            <person name="Mavromatis K."/>
            <person name="Ivanova N."/>
            <person name="Mikhailova N."/>
            <person name="Held B."/>
            <person name="Detter J.C."/>
            <person name="Tapia R."/>
            <person name="Han C."/>
            <person name="Land M."/>
            <person name="Hauser L."/>
            <person name="Markowitz V."/>
            <person name="Cheng J.-F."/>
            <person name="Hugenholtz P."/>
            <person name="Woyke T."/>
            <person name="Wu D."/>
            <person name="Tindall B."/>
            <person name="Brambilla E."/>
            <person name="Klenk H.-P."/>
            <person name="Eisen J.A."/>
        </authorList>
    </citation>
    <scope>NUCLEOTIDE SEQUENCE [LARGE SCALE GENOMIC DNA]</scope>
    <source>
        <strain evidence="3">DSM 18603</strain>
    </source>
</reference>
<sequence>MATKHKKPETIILPDKFQYTIPLENDDLMLIKEVLYKHYTVSNGNQRSLRVTVPAVKYDKGVFILSVEAENDQPHNVFVQIRRHDINVACDCGMPGNILCQHAYGGMFDLMHHRAMELEDYYWPGLEQEHKKDLKYLYVDVQGHHVFIYPKPEYGNIFKVGWGFSLDHYHQFDATMLNETRVETTNKLVVGYNVIYTELGLWFSQLPMLMPFIGKTGKHSSRIVSYGQYLRKDKAITGEVIFTENQIALNEICYEMFTLVKSVGRQDHEANVIKWLHAVPILIKLWQKAIPMLFYEPFVCKSQGEGHLSWNNKPVKSNMADWRISSEPFTIAFNLKDHKGHLILEPVIKSPAKAIGHYRKVPLFLIDAEDYTFYLVHSEQDEALLNWLRISGNKLTVLKEHFTDFHNRFLDRLSECYAVTYQPFNSTKKVVYSLNEVISPNTQSHGK</sequence>
<dbReference type="HOGENOM" id="CLU_629802_0_0_10"/>
<organism evidence="3 4">
    <name type="scientific">Mucilaginibacter paludis DSM 18603</name>
    <dbReference type="NCBI Taxonomy" id="714943"/>
    <lineage>
        <taxon>Bacteria</taxon>
        <taxon>Pseudomonadati</taxon>
        <taxon>Bacteroidota</taxon>
        <taxon>Sphingobacteriia</taxon>
        <taxon>Sphingobacteriales</taxon>
        <taxon>Sphingobacteriaceae</taxon>
        <taxon>Mucilaginibacter</taxon>
    </lineage>
</organism>
<dbReference type="InterPro" id="IPR007527">
    <property type="entry name" value="Znf_SWIM"/>
</dbReference>
<dbReference type="PROSITE" id="PS50966">
    <property type="entry name" value="ZF_SWIM"/>
    <property type="match status" value="1"/>
</dbReference>
<dbReference type="STRING" id="714943.Mucpa_2798"/>
<keyword evidence="4" id="KW-1185">Reference proteome</keyword>
<evidence type="ECO:0000313" key="4">
    <source>
        <dbReference type="Proteomes" id="UP000002774"/>
    </source>
</evidence>
<dbReference type="Proteomes" id="UP000002774">
    <property type="component" value="Chromosome"/>
</dbReference>
<evidence type="ECO:0000256" key="1">
    <source>
        <dbReference type="PROSITE-ProRule" id="PRU00325"/>
    </source>
</evidence>
<dbReference type="EMBL" id="CM001403">
    <property type="protein sequence ID" value="EHQ26909.1"/>
    <property type="molecule type" value="Genomic_DNA"/>
</dbReference>
<accession>H1Y8N7</accession>
<dbReference type="RefSeq" id="WP_008507147.1">
    <property type="nucleotide sequence ID" value="NZ_CM001403.1"/>
</dbReference>
<name>H1Y8N7_9SPHI</name>
<gene>
    <name evidence="3" type="ORF">Mucpa_2798</name>
</gene>
<evidence type="ECO:0000313" key="3">
    <source>
        <dbReference type="EMBL" id="EHQ26909.1"/>
    </source>
</evidence>
<keyword evidence="1" id="KW-0862">Zinc</keyword>
<protein>
    <recommendedName>
        <fullName evidence="2">SWIM-type domain-containing protein</fullName>
    </recommendedName>
</protein>
<feature type="domain" description="SWIM-type" evidence="2">
    <location>
        <begin position="75"/>
        <end position="111"/>
    </location>
</feature>
<dbReference type="GO" id="GO:0008270">
    <property type="term" value="F:zinc ion binding"/>
    <property type="evidence" value="ECO:0007669"/>
    <property type="project" value="UniProtKB-KW"/>
</dbReference>
<dbReference type="AlphaFoldDB" id="H1Y8N7"/>
<proteinExistence type="predicted"/>
<keyword evidence="1" id="KW-0479">Metal-binding</keyword>